<dbReference type="GO" id="GO:0015031">
    <property type="term" value="P:protein transport"/>
    <property type="evidence" value="ECO:0007669"/>
    <property type="project" value="UniProtKB-KW"/>
</dbReference>
<keyword evidence="6 16" id="KW-0812">Transmembrane</keyword>
<keyword evidence="10" id="KW-0143">Chaperone</keyword>
<dbReference type="InterPro" id="IPR047196">
    <property type="entry name" value="YidC_ALB_C"/>
</dbReference>
<evidence type="ECO:0000256" key="8">
    <source>
        <dbReference type="ARBA" id="ARBA00022989"/>
    </source>
</evidence>
<comment type="subunit">
    <text evidence="12">Interacts with the Sec translocase complex via SecD. Specifically interacts with transmembrane segments of nascent integral membrane proteins during membrane integration.</text>
</comment>
<evidence type="ECO:0000256" key="17">
    <source>
        <dbReference type="SAM" id="Phobius"/>
    </source>
</evidence>
<protein>
    <recommendedName>
        <fullName evidence="3">Membrane protein insertase YidC</fullName>
    </recommendedName>
    <alternativeName>
        <fullName evidence="15">Foldase YidC</fullName>
    </alternativeName>
    <alternativeName>
        <fullName evidence="14">Membrane integrase YidC</fullName>
    </alternativeName>
    <alternativeName>
        <fullName evidence="13">Membrane protein YidC</fullName>
    </alternativeName>
</protein>
<dbReference type="RefSeq" id="WP_068005591.1">
    <property type="nucleotide sequence ID" value="NZ_QQBC01000012.1"/>
</dbReference>
<evidence type="ECO:0000256" key="1">
    <source>
        <dbReference type="ARBA" id="ARBA00004651"/>
    </source>
</evidence>
<comment type="subcellular location">
    <subcellularLocation>
        <location evidence="1">Cell membrane</location>
        <topology evidence="1">Multi-pass membrane protein</topology>
    </subcellularLocation>
    <subcellularLocation>
        <location evidence="16">Membrane</location>
        <topology evidence="16">Multi-pass membrane protein</topology>
    </subcellularLocation>
</comment>
<evidence type="ECO:0000256" key="13">
    <source>
        <dbReference type="ARBA" id="ARBA00031538"/>
    </source>
</evidence>
<reference evidence="19 20" key="1">
    <citation type="submission" date="2018-07" db="EMBL/GenBank/DDBJ databases">
        <title>Genomic Encyclopedia of Type Strains, Phase IV (KMG-IV): sequencing the most valuable type-strain genomes for metagenomic binning, comparative biology and taxonomic classification.</title>
        <authorList>
            <person name="Goeker M."/>
        </authorList>
    </citation>
    <scope>NUCLEOTIDE SEQUENCE [LARGE SCALE GENOMIC DNA]</scope>
    <source>
        <strain evidence="19 20">DSM 44290</strain>
    </source>
</reference>
<organism evidence="19 20">
    <name type="scientific">Nocardia pseudobrasiliensis</name>
    <dbReference type="NCBI Taxonomy" id="45979"/>
    <lineage>
        <taxon>Bacteria</taxon>
        <taxon>Bacillati</taxon>
        <taxon>Actinomycetota</taxon>
        <taxon>Actinomycetes</taxon>
        <taxon>Mycobacteriales</taxon>
        <taxon>Nocardiaceae</taxon>
        <taxon>Nocardia</taxon>
    </lineage>
</organism>
<dbReference type="Pfam" id="PF02096">
    <property type="entry name" value="60KD_IMP"/>
    <property type="match status" value="1"/>
</dbReference>
<evidence type="ECO:0000256" key="2">
    <source>
        <dbReference type="ARBA" id="ARBA00010527"/>
    </source>
</evidence>
<dbReference type="AlphaFoldDB" id="A0A370HYC2"/>
<keyword evidence="7" id="KW-0653">Protein transport</keyword>
<dbReference type="EMBL" id="QQBC01000012">
    <property type="protein sequence ID" value="RDI62921.1"/>
    <property type="molecule type" value="Genomic_DNA"/>
</dbReference>
<keyword evidence="9 17" id="KW-0472">Membrane</keyword>
<feature type="transmembrane region" description="Helical" evidence="17">
    <location>
        <begin position="158"/>
        <end position="181"/>
    </location>
</feature>
<evidence type="ECO:0000256" key="16">
    <source>
        <dbReference type="RuleBase" id="RU003945"/>
    </source>
</evidence>
<dbReference type="PANTHER" id="PTHR12428">
    <property type="entry name" value="OXA1"/>
    <property type="match status" value="1"/>
</dbReference>
<dbReference type="InterPro" id="IPR001708">
    <property type="entry name" value="YidC/ALB3/OXA1/COX18"/>
</dbReference>
<evidence type="ECO:0000256" key="5">
    <source>
        <dbReference type="ARBA" id="ARBA00022475"/>
    </source>
</evidence>
<evidence type="ECO:0000256" key="4">
    <source>
        <dbReference type="ARBA" id="ARBA00022448"/>
    </source>
</evidence>
<dbReference type="PANTHER" id="PTHR12428:SF65">
    <property type="entry name" value="CYTOCHROME C OXIDASE ASSEMBLY PROTEIN COX18, MITOCHONDRIAL"/>
    <property type="match status" value="1"/>
</dbReference>
<sequence>MLDFIYYPVSAVLWVWHIGFAAIFGATSGLSWALAIVFLVVTLRLALYRPFLAQVRFARTMAELQPKAQELRKRFAGDRERIAREMQELQREHKFNVFTGFLPIVAQLVIFIGLLHVLRSFDHIGGNYVFSANQVQSFLRADLFGVSLEATLAHPGGALISVVALIIPLVMISATATHCTARAAVARQTQVTSQTRVVNAMSLWLLPICSLLAGLIMPVGILIYFATSSAWTFAQQLYVHRKDEPVAAAPADAES</sequence>
<dbReference type="CDD" id="cd20070">
    <property type="entry name" value="5TM_YidC_Alb3"/>
    <property type="match status" value="1"/>
</dbReference>
<evidence type="ECO:0000256" key="3">
    <source>
        <dbReference type="ARBA" id="ARBA00015325"/>
    </source>
</evidence>
<proteinExistence type="inferred from homology"/>
<gene>
    <name evidence="19" type="ORF">DFR76_112240</name>
</gene>
<keyword evidence="20" id="KW-1185">Reference proteome</keyword>
<keyword evidence="4" id="KW-0813">Transport</keyword>
<keyword evidence="8 17" id="KW-1133">Transmembrane helix</keyword>
<feature type="transmembrane region" description="Helical" evidence="17">
    <location>
        <begin position="5"/>
        <end position="24"/>
    </location>
</feature>
<dbReference type="STRING" id="1210086.GCA_001613105_06360"/>
<evidence type="ECO:0000256" key="6">
    <source>
        <dbReference type="ARBA" id="ARBA00022692"/>
    </source>
</evidence>
<dbReference type="Proteomes" id="UP000254869">
    <property type="component" value="Unassembled WGS sequence"/>
</dbReference>
<dbReference type="NCBIfam" id="TIGR03592">
    <property type="entry name" value="yidC_oxa1_cterm"/>
    <property type="match status" value="1"/>
</dbReference>
<dbReference type="InterPro" id="IPR028055">
    <property type="entry name" value="YidC/Oxa/ALB_C"/>
</dbReference>
<accession>A0A370HYC2</accession>
<evidence type="ECO:0000256" key="14">
    <source>
        <dbReference type="ARBA" id="ARBA00033245"/>
    </source>
</evidence>
<evidence type="ECO:0000313" key="19">
    <source>
        <dbReference type="EMBL" id="RDI62921.1"/>
    </source>
</evidence>
<dbReference type="GO" id="GO:0032977">
    <property type="term" value="F:membrane insertase activity"/>
    <property type="evidence" value="ECO:0007669"/>
    <property type="project" value="InterPro"/>
</dbReference>
<evidence type="ECO:0000256" key="9">
    <source>
        <dbReference type="ARBA" id="ARBA00023136"/>
    </source>
</evidence>
<dbReference type="GO" id="GO:0051205">
    <property type="term" value="P:protein insertion into membrane"/>
    <property type="evidence" value="ECO:0007669"/>
    <property type="project" value="TreeGrafter"/>
</dbReference>
<feature type="domain" description="Membrane insertase YidC/Oxa/ALB C-terminal" evidence="18">
    <location>
        <begin position="32"/>
        <end position="241"/>
    </location>
</feature>
<evidence type="ECO:0000259" key="18">
    <source>
        <dbReference type="Pfam" id="PF02096"/>
    </source>
</evidence>
<comment type="function">
    <text evidence="11">Required for the insertion and/or proper folding and/or complex formation of integral membrane proteins into the membrane. Involved in integration of membrane proteins that insert both dependently and independently of the Sec translocase complex, as well as at least some lipoproteins. Aids folding of multispanning membrane proteins.</text>
</comment>
<feature type="transmembrane region" description="Helical" evidence="17">
    <location>
        <begin position="202"/>
        <end position="226"/>
    </location>
</feature>
<keyword evidence="5" id="KW-1003">Cell membrane</keyword>
<evidence type="ECO:0000256" key="11">
    <source>
        <dbReference type="ARBA" id="ARBA00025034"/>
    </source>
</evidence>
<evidence type="ECO:0000256" key="10">
    <source>
        <dbReference type="ARBA" id="ARBA00023186"/>
    </source>
</evidence>
<evidence type="ECO:0000256" key="12">
    <source>
        <dbReference type="ARBA" id="ARBA00026028"/>
    </source>
</evidence>
<feature type="transmembrane region" description="Helical" evidence="17">
    <location>
        <begin position="95"/>
        <end position="118"/>
    </location>
</feature>
<comment type="similarity">
    <text evidence="2">Belongs to the OXA1/ALB3/YidC family. Type 1 subfamily.</text>
</comment>
<evidence type="ECO:0000256" key="15">
    <source>
        <dbReference type="ARBA" id="ARBA00033342"/>
    </source>
</evidence>
<comment type="caution">
    <text evidence="19">The sequence shown here is derived from an EMBL/GenBank/DDBJ whole genome shotgun (WGS) entry which is preliminary data.</text>
</comment>
<name>A0A370HYC2_9NOCA</name>
<feature type="transmembrane region" description="Helical" evidence="17">
    <location>
        <begin position="30"/>
        <end position="47"/>
    </location>
</feature>
<dbReference type="GO" id="GO:0005886">
    <property type="term" value="C:plasma membrane"/>
    <property type="evidence" value="ECO:0007669"/>
    <property type="project" value="UniProtKB-SubCell"/>
</dbReference>
<evidence type="ECO:0000256" key="7">
    <source>
        <dbReference type="ARBA" id="ARBA00022927"/>
    </source>
</evidence>
<evidence type="ECO:0000313" key="20">
    <source>
        <dbReference type="Proteomes" id="UP000254869"/>
    </source>
</evidence>